<evidence type="ECO:0000256" key="3">
    <source>
        <dbReference type="ARBA" id="ARBA00022475"/>
    </source>
</evidence>
<dbReference type="Pfam" id="PF02608">
    <property type="entry name" value="Bmp"/>
    <property type="match status" value="1"/>
</dbReference>
<evidence type="ECO:0000256" key="2">
    <source>
        <dbReference type="ARBA" id="ARBA00008610"/>
    </source>
</evidence>
<protein>
    <submittedName>
        <fullName evidence="9">BMP family ABC transporter substrate-binding protein</fullName>
    </submittedName>
</protein>
<sequence length="336" mass="34936">MMTASLTFNRRAFLVLGAAAALPRPAFAAPGKQIAALFAGKVDDGGFMQAGYDGLKLAEARLGATIAFTQGIAPKPEDLTEALRALAKAKPDLVIAHGGQNNAAAKAVAAEFPDIRFAVTQGNVTGPNLASYEVLQEQSAFLAGMLAALTTKTGVVGHMSGIRVTPGLKGRAAYVHGVMHANPTVKVLTNFSGNQDDNPLSKKVAAAMIAEKADIIFTMLNAGRTGAVEACREGGAKQIGNVRDWTIVAPEIFVASAFADSGQALFNAAQDFVEERFAVGQVRQIGLETPEAVRLTMAGTVPANVKGRIETMAAEIAAGSFKVPAEWEGVEFANPA</sequence>
<accession>A0A370L4V1</accession>
<evidence type="ECO:0000313" key="9">
    <source>
        <dbReference type="EMBL" id="RDJ23735.1"/>
    </source>
</evidence>
<dbReference type="AlphaFoldDB" id="A0A370L4V1"/>
<dbReference type="InterPro" id="IPR028082">
    <property type="entry name" value="Peripla_BP_I"/>
</dbReference>
<dbReference type="RefSeq" id="WP_114830360.1">
    <property type="nucleotide sequence ID" value="NZ_QQTO01000035.1"/>
</dbReference>
<comment type="similarity">
    <text evidence="2">Belongs to the BMP lipoprotein family.</text>
</comment>
<evidence type="ECO:0000256" key="4">
    <source>
        <dbReference type="ARBA" id="ARBA00022729"/>
    </source>
</evidence>
<proteinExistence type="inferred from homology"/>
<dbReference type="GO" id="GO:0005886">
    <property type="term" value="C:plasma membrane"/>
    <property type="evidence" value="ECO:0007669"/>
    <property type="project" value="UniProtKB-SubCell"/>
</dbReference>
<dbReference type="OrthoDB" id="149576at2"/>
<dbReference type="PANTHER" id="PTHR34296:SF2">
    <property type="entry name" value="ABC TRANSPORTER GUANOSINE-BINDING PROTEIN NUPN"/>
    <property type="match status" value="1"/>
</dbReference>
<comment type="subcellular location">
    <subcellularLocation>
        <location evidence="1">Cell membrane</location>
        <topology evidence="1">Lipid-anchor</topology>
    </subcellularLocation>
</comment>
<evidence type="ECO:0000259" key="8">
    <source>
        <dbReference type="Pfam" id="PF02608"/>
    </source>
</evidence>
<organism evidence="9 10">
    <name type="scientific">Bosea caraganae</name>
    <dbReference type="NCBI Taxonomy" id="2763117"/>
    <lineage>
        <taxon>Bacteria</taxon>
        <taxon>Pseudomonadati</taxon>
        <taxon>Pseudomonadota</taxon>
        <taxon>Alphaproteobacteria</taxon>
        <taxon>Hyphomicrobiales</taxon>
        <taxon>Boseaceae</taxon>
        <taxon>Bosea</taxon>
    </lineage>
</organism>
<evidence type="ECO:0000313" key="10">
    <source>
        <dbReference type="Proteomes" id="UP000255207"/>
    </source>
</evidence>
<dbReference type="CDD" id="cd06304">
    <property type="entry name" value="PBP1_BmpA_Med_PnrA-like"/>
    <property type="match status" value="1"/>
</dbReference>
<gene>
    <name evidence="9" type="ORF">DWE98_16475</name>
</gene>
<feature type="chain" id="PRO_5030068378" evidence="7">
    <location>
        <begin position="29"/>
        <end position="336"/>
    </location>
</feature>
<name>A0A370L4V1_9HYPH</name>
<keyword evidence="5" id="KW-0472">Membrane</keyword>
<keyword evidence="4 7" id="KW-0732">Signal</keyword>
<evidence type="ECO:0000256" key="1">
    <source>
        <dbReference type="ARBA" id="ARBA00004193"/>
    </source>
</evidence>
<dbReference type="EMBL" id="QQTP01000008">
    <property type="protein sequence ID" value="RDJ23735.1"/>
    <property type="molecule type" value="Genomic_DNA"/>
</dbReference>
<keyword evidence="6" id="KW-0449">Lipoprotein</keyword>
<dbReference type="InterPro" id="IPR050957">
    <property type="entry name" value="BMP_lipoprotein"/>
</dbReference>
<evidence type="ECO:0000256" key="5">
    <source>
        <dbReference type="ARBA" id="ARBA00023136"/>
    </source>
</evidence>
<dbReference type="PANTHER" id="PTHR34296">
    <property type="entry name" value="TRANSCRIPTIONAL ACTIVATOR PROTEIN MED"/>
    <property type="match status" value="1"/>
</dbReference>
<evidence type="ECO:0000256" key="7">
    <source>
        <dbReference type="SAM" id="SignalP"/>
    </source>
</evidence>
<dbReference type="Gene3D" id="3.40.50.2300">
    <property type="match status" value="2"/>
</dbReference>
<dbReference type="SUPFAM" id="SSF53822">
    <property type="entry name" value="Periplasmic binding protein-like I"/>
    <property type="match status" value="1"/>
</dbReference>
<evidence type="ECO:0000256" key="6">
    <source>
        <dbReference type="ARBA" id="ARBA00023288"/>
    </source>
</evidence>
<feature type="domain" description="ABC transporter substrate-binding protein PnrA-like" evidence="8">
    <location>
        <begin position="33"/>
        <end position="289"/>
    </location>
</feature>
<comment type="caution">
    <text evidence="9">The sequence shown here is derived from an EMBL/GenBank/DDBJ whole genome shotgun (WGS) entry which is preliminary data.</text>
</comment>
<dbReference type="InterPro" id="IPR003760">
    <property type="entry name" value="PnrA-like"/>
</dbReference>
<keyword evidence="3" id="KW-1003">Cell membrane</keyword>
<reference evidence="10" key="1">
    <citation type="submission" date="2018-07" db="EMBL/GenBank/DDBJ databases">
        <authorList>
            <person name="Safronova V.I."/>
            <person name="Chirak E.R."/>
            <person name="Sazanova A.L."/>
        </authorList>
    </citation>
    <scope>NUCLEOTIDE SEQUENCE [LARGE SCALE GENOMIC DNA]</scope>
    <source>
        <strain evidence="10">RCAM04685</strain>
    </source>
</reference>
<dbReference type="Proteomes" id="UP000255207">
    <property type="component" value="Unassembled WGS sequence"/>
</dbReference>
<feature type="signal peptide" evidence="7">
    <location>
        <begin position="1"/>
        <end position="28"/>
    </location>
</feature>
<keyword evidence="10" id="KW-1185">Reference proteome</keyword>